<feature type="compositionally biased region" description="Basic and acidic residues" evidence="1">
    <location>
        <begin position="12"/>
        <end position="22"/>
    </location>
</feature>
<dbReference type="Proteomes" id="UP001189915">
    <property type="component" value="Unassembled WGS sequence"/>
</dbReference>
<evidence type="ECO:0000313" key="3">
    <source>
        <dbReference type="Proteomes" id="UP001189915"/>
    </source>
</evidence>
<comment type="caution">
    <text evidence="2">The sequence shown here is derived from an EMBL/GenBank/DDBJ whole genome shotgun (WGS) entry which is preliminary data.</text>
</comment>
<evidence type="ECO:0000313" key="2">
    <source>
        <dbReference type="EMBL" id="CAJ0693402.1"/>
    </source>
</evidence>
<accession>A0AAD2AWC0</accession>
<evidence type="ECO:0008006" key="4">
    <source>
        <dbReference type="Google" id="ProtNLM"/>
    </source>
</evidence>
<keyword evidence="3" id="KW-1185">Reference proteome</keyword>
<proteinExistence type="predicted"/>
<evidence type="ECO:0000256" key="1">
    <source>
        <dbReference type="SAM" id="MobiDB-lite"/>
    </source>
</evidence>
<reference evidence="2 3" key="1">
    <citation type="submission" date="2023-07" db="EMBL/GenBank/DDBJ databases">
        <authorList>
            <person name="Peeters C."/>
        </authorList>
    </citation>
    <scope>NUCLEOTIDE SEQUENCE [LARGE SCALE GENOMIC DNA]</scope>
    <source>
        <strain evidence="2 3">LMG 18091</strain>
    </source>
</reference>
<feature type="region of interest" description="Disordered" evidence="1">
    <location>
        <begin position="1"/>
        <end position="60"/>
    </location>
</feature>
<dbReference type="EMBL" id="CATWAF010000002">
    <property type="protein sequence ID" value="CAJ0693402.1"/>
    <property type="molecule type" value="Genomic_DNA"/>
</dbReference>
<organism evidence="2 3">
    <name type="scientific">Ralstonia wenshanensis</name>
    <dbReference type="NCBI Taxonomy" id="2842456"/>
    <lineage>
        <taxon>Bacteria</taxon>
        <taxon>Pseudomonadati</taxon>
        <taxon>Pseudomonadota</taxon>
        <taxon>Betaproteobacteria</taxon>
        <taxon>Burkholderiales</taxon>
        <taxon>Burkholderiaceae</taxon>
        <taxon>Ralstonia</taxon>
    </lineage>
</organism>
<feature type="compositionally biased region" description="Low complexity" evidence="1">
    <location>
        <begin position="48"/>
        <end position="60"/>
    </location>
</feature>
<dbReference type="AlphaFoldDB" id="A0AAD2AWC0"/>
<gene>
    <name evidence="2" type="ORF">LMG18091_01778</name>
</gene>
<protein>
    <recommendedName>
        <fullName evidence="4">Type III effector protein</fullName>
    </recommendedName>
</protein>
<sequence>MSKISSANGISPRHDSPHDGPHAGRPTRVAPSPACVPRVPAPGLTQLPRPAAARQPAAPARVKALRTLETRQRLHRLRKELGKIDPPPACAQDAHADILAAMARAGLGGWTLPALTDPANPRHADGSVTVSLVSHAIVFNAGGAFRIIDLLPPGSVYFELAGRDGAAFVLPCGCATVAAH</sequence>
<name>A0AAD2AWC0_9RALS</name>